<organism evidence="2 3">
    <name type="scientific">Zobellia amurskyensis</name>
    <dbReference type="NCBI Taxonomy" id="248905"/>
    <lineage>
        <taxon>Bacteria</taxon>
        <taxon>Pseudomonadati</taxon>
        <taxon>Bacteroidota</taxon>
        <taxon>Flavobacteriia</taxon>
        <taxon>Flavobacteriales</taxon>
        <taxon>Flavobacteriaceae</taxon>
        <taxon>Zobellia</taxon>
    </lineage>
</organism>
<dbReference type="EMBL" id="RCNR01000009">
    <property type="protein sequence ID" value="MUH35575.1"/>
    <property type="molecule type" value="Genomic_DNA"/>
</dbReference>
<keyword evidence="3" id="KW-1185">Reference proteome</keyword>
<evidence type="ECO:0000313" key="3">
    <source>
        <dbReference type="Proteomes" id="UP000540519"/>
    </source>
</evidence>
<proteinExistence type="predicted"/>
<gene>
    <name evidence="2" type="ORF">D9O36_06970</name>
</gene>
<sequence>MQKLCNRKGRLFPDLCTRTITHLVSMKNLIEKVSEQLARVGRVRPINENSSHSLNPENLSVGMTHNGHQQTNG</sequence>
<accession>A0A7X2ZSG7</accession>
<feature type="region of interest" description="Disordered" evidence="1">
    <location>
        <begin position="44"/>
        <end position="73"/>
    </location>
</feature>
<feature type="compositionally biased region" description="Polar residues" evidence="1">
    <location>
        <begin position="47"/>
        <end position="73"/>
    </location>
</feature>
<reference evidence="2 3" key="1">
    <citation type="journal article" date="2019" name="Mar. Drugs">
        <title>Comparative Genomics and CAZyme Genome Repertoires of Marine Zobellia amurskyensis KMM 3526(T) and Zobellia laminariae KMM 3676(T).</title>
        <authorList>
            <person name="Chernysheva N."/>
            <person name="Bystritskaya E."/>
            <person name="Stenkova A."/>
            <person name="Golovkin I."/>
            <person name="Nedashkovskaya O."/>
            <person name="Isaeva M."/>
        </authorList>
    </citation>
    <scope>NUCLEOTIDE SEQUENCE [LARGE SCALE GENOMIC DNA]</scope>
    <source>
        <strain evidence="2 3">KMM 3526</strain>
    </source>
</reference>
<evidence type="ECO:0000313" key="2">
    <source>
        <dbReference type="EMBL" id="MUH35575.1"/>
    </source>
</evidence>
<dbReference type="Proteomes" id="UP000540519">
    <property type="component" value="Unassembled WGS sequence"/>
</dbReference>
<evidence type="ECO:0000256" key="1">
    <source>
        <dbReference type="SAM" id="MobiDB-lite"/>
    </source>
</evidence>
<protein>
    <submittedName>
        <fullName evidence="2">Uncharacterized protein</fullName>
    </submittedName>
</protein>
<comment type="caution">
    <text evidence="2">The sequence shown here is derived from an EMBL/GenBank/DDBJ whole genome shotgun (WGS) entry which is preliminary data.</text>
</comment>
<dbReference type="AlphaFoldDB" id="A0A7X2ZSG7"/>
<name>A0A7X2ZSG7_9FLAO</name>